<gene>
    <name evidence="2" type="ordered locus">Metho_1248</name>
</gene>
<evidence type="ECO:0008006" key="4">
    <source>
        <dbReference type="Google" id="ProtNLM"/>
    </source>
</evidence>
<dbReference type="OrthoDB" id="146137at2157"/>
<dbReference type="PANTHER" id="PTHR30238:SF4">
    <property type="entry name" value="SLL1022 PROTEIN"/>
    <property type="match status" value="1"/>
</dbReference>
<feature type="transmembrane region" description="Helical" evidence="1">
    <location>
        <begin position="224"/>
        <end position="240"/>
    </location>
</feature>
<dbReference type="InterPro" id="IPR007427">
    <property type="entry name" value="DUF475"/>
</dbReference>
<dbReference type="EMBL" id="CP003362">
    <property type="protein sequence ID" value="AGB49477.1"/>
    <property type="molecule type" value="Genomic_DNA"/>
</dbReference>
<accession>L0KVL3</accession>
<dbReference type="KEGG" id="mhz:Metho_1248"/>
<proteinExistence type="predicted"/>
<dbReference type="RefSeq" id="WP_015324643.1">
    <property type="nucleotide sequence ID" value="NC_019977.1"/>
</dbReference>
<keyword evidence="1" id="KW-0812">Transmembrane</keyword>
<keyword evidence="1" id="KW-1133">Transmembrane helix</keyword>
<dbReference type="STRING" id="867904.Metho_1248"/>
<dbReference type="AlphaFoldDB" id="L0KVL3"/>
<feature type="transmembrane region" description="Helical" evidence="1">
    <location>
        <begin position="252"/>
        <end position="269"/>
    </location>
</feature>
<sequence length="315" mass="35327">MDLLSMIMIVGGLCLFETISSIDNAIINAQVLSTMGEKARRWFLIWGLFFAVFVIRGLLPWVIVWVSTPSLGPIGALTATFSNDPKVIEAIETAAPALLMGGGVFLLFLFLHWLFLEKKNFGICGEPYFMKKGVWFFAIVSIILSVIVWYSLKINYLIAFSAVIGSTAFFITHGFKENAEKSEKDLVQKNMSDMSKIFYLEIIDATFSIDGVIGAFAFTLSVPLIILGNGLGAFVVRELTIGNIDRIQKYMYLKNGAMYSILFLGMFMIMDGFGYHIPSYLSPMATFFIVIYFFYKSKKQLNTAEIDSSCLLKQE</sequence>
<keyword evidence="3" id="KW-1185">Reference proteome</keyword>
<dbReference type="Proteomes" id="UP000010866">
    <property type="component" value="Chromosome"/>
</dbReference>
<organism evidence="2 3">
    <name type="scientific">Methanomethylovorans hollandica (strain DSM 15978 / NBRC 107637 / DMS1)</name>
    <dbReference type="NCBI Taxonomy" id="867904"/>
    <lineage>
        <taxon>Archaea</taxon>
        <taxon>Methanobacteriati</taxon>
        <taxon>Methanobacteriota</taxon>
        <taxon>Stenosarchaea group</taxon>
        <taxon>Methanomicrobia</taxon>
        <taxon>Methanosarcinales</taxon>
        <taxon>Methanosarcinaceae</taxon>
        <taxon>Methanomethylovorans</taxon>
    </lineage>
</organism>
<reference evidence="3" key="1">
    <citation type="submission" date="2012-02" db="EMBL/GenBank/DDBJ databases">
        <title>Complete sequence of chromosome of Methanomethylovorans hollandica DSM 15978.</title>
        <authorList>
            <person name="Lucas S."/>
            <person name="Copeland A."/>
            <person name="Lapidus A."/>
            <person name="Glavina del Rio T."/>
            <person name="Dalin E."/>
            <person name="Tice H."/>
            <person name="Bruce D."/>
            <person name="Goodwin L."/>
            <person name="Pitluck S."/>
            <person name="Peters L."/>
            <person name="Mikhailova N."/>
            <person name="Held B."/>
            <person name="Kyrpides N."/>
            <person name="Mavromatis K."/>
            <person name="Ivanova N."/>
            <person name="Brettin T."/>
            <person name="Detter J.C."/>
            <person name="Han C."/>
            <person name="Larimer F."/>
            <person name="Land M."/>
            <person name="Hauser L."/>
            <person name="Markowitz V."/>
            <person name="Cheng J.-F."/>
            <person name="Hugenholtz P."/>
            <person name="Woyke T."/>
            <person name="Wu D."/>
            <person name="Spring S."/>
            <person name="Schroeder M."/>
            <person name="Brambilla E."/>
            <person name="Klenk H.-P."/>
            <person name="Eisen J.A."/>
        </authorList>
    </citation>
    <scope>NUCLEOTIDE SEQUENCE [LARGE SCALE GENOMIC DNA]</scope>
    <source>
        <strain evidence="3">DSM 15978 / NBRC 107637 / DMS1</strain>
    </source>
</reference>
<dbReference type="HOGENOM" id="CLU_034539_1_0_2"/>
<dbReference type="NCBIfam" id="NF010612">
    <property type="entry name" value="PRK14013.1-2"/>
    <property type="match status" value="1"/>
</dbReference>
<name>L0KVL3_METHD</name>
<keyword evidence="1" id="KW-0472">Membrane</keyword>
<feature type="transmembrane region" description="Helical" evidence="1">
    <location>
        <begin position="94"/>
        <end position="114"/>
    </location>
</feature>
<dbReference type="PANTHER" id="PTHR30238">
    <property type="entry name" value="MEMBRANE BOUND PREDICTED REDOX MODULATOR"/>
    <property type="match status" value="1"/>
</dbReference>
<feature type="transmembrane region" description="Helical" evidence="1">
    <location>
        <begin position="134"/>
        <end position="152"/>
    </location>
</feature>
<feature type="transmembrane region" description="Helical" evidence="1">
    <location>
        <begin position="43"/>
        <end position="63"/>
    </location>
</feature>
<dbReference type="GeneID" id="14407057"/>
<protein>
    <recommendedName>
        <fullName evidence="4">Integral membrane protein, YkoY family</fullName>
    </recommendedName>
</protein>
<evidence type="ECO:0000256" key="1">
    <source>
        <dbReference type="SAM" id="Phobius"/>
    </source>
</evidence>
<evidence type="ECO:0000313" key="2">
    <source>
        <dbReference type="EMBL" id="AGB49477.1"/>
    </source>
</evidence>
<dbReference type="Pfam" id="PF04332">
    <property type="entry name" value="DUF475"/>
    <property type="match status" value="1"/>
</dbReference>
<evidence type="ECO:0000313" key="3">
    <source>
        <dbReference type="Proteomes" id="UP000010866"/>
    </source>
</evidence>
<feature type="transmembrane region" description="Helical" evidence="1">
    <location>
        <begin position="275"/>
        <end position="295"/>
    </location>
</feature>